<gene>
    <name evidence="1" type="ORF">A2750_03440</name>
</gene>
<dbReference type="EMBL" id="MGJL01000038">
    <property type="protein sequence ID" value="OGN06519.1"/>
    <property type="molecule type" value="Genomic_DNA"/>
</dbReference>
<sequence>MILVRRTVFATPKRPYEMYEYRITYEVYKDPTGATYIKRHPRSENIKVIRGVSYKEIEDWVERGIKPKTTATDND</sequence>
<reference evidence="1 2" key="1">
    <citation type="journal article" date="2016" name="Nat. Commun.">
        <title>Thousands of microbial genomes shed light on interconnected biogeochemical processes in an aquifer system.</title>
        <authorList>
            <person name="Anantharaman K."/>
            <person name="Brown C.T."/>
            <person name="Hug L.A."/>
            <person name="Sharon I."/>
            <person name="Castelle C.J."/>
            <person name="Probst A.J."/>
            <person name="Thomas B.C."/>
            <person name="Singh A."/>
            <person name="Wilkins M.J."/>
            <person name="Karaoz U."/>
            <person name="Brodie E.L."/>
            <person name="Williams K.H."/>
            <person name="Hubbard S.S."/>
            <person name="Banfield J.F."/>
        </authorList>
    </citation>
    <scope>NUCLEOTIDE SEQUENCE [LARGE SCALE GENOMIC DNA]</scope>
</reference>
<proteinExistence type="predicted"/>
<evidence type="ECO:0000313" key="1">
    <source>
        <dbReference type="EMBL" id="OGN06519.1"/>
    </source>
</evidence>
<organism evidence="1 2">
    <name type="scientific">Candidatus Yanofskybacteria bacterium RIFCSPHIGHO2_01_FULL_45_42</name>
    <dbReference type="NCBI Taxonomy" id="1802671"/>
    <lineage>
        <taxon>Bacteria</taxon>
        <taxon>Candidatus Yanofskyibacteriota</taxon>
    </lineage>
</organism>
<protein>
    <submittedName>
        <fullName evidence="1">Uncharacterized protein</fullName>
    </submittedName>
</protein>
<name>A0A1F8F2L1_9BACT</name>
<accession>A0A1F8F2L1</accession>
<dbReference type="AlphaFoldDB" id="A0A1F8F2L1"/>
<evidence type="ECO:0000313" key="2">
    <source>
        <dbReference type="Proteomes" id="UP000178023"/>
    </source>
</evidence>
<comment type="caution">
    <text evidence="1">The sequence shown here is derived from an EMBL/GenBank/DDBJ whole genome shotgun (WGS) entry which is preliminary data.</text>
</comment>
<dbReference type="Proteomes" id="UP000178023">
    <property type="component" value="Unassembled WGS sequence"/>
</dbReference>